<feature type="region of interest" description="Disordered" evidence="1">
    <location>
        <begin position="198"/>
        <end position="244"/>
    </location>
</feature>
<organism evidence="3 4">
    <name type="scientific">Coniochaeta ligniaria NRRL 30616</name>
    <dbReference type="NCBI Taxonomy" id="1408157"/>
    <lineage>
        <taxon>Eukaryota</taxon>
        <taxon>Fungi</taxon>
        <taxon>Dikarya</taxon>
        <taxon>Ascomycota</taxon>
        <taxon>Pezizomycotina</taxon>
        <taxon>Sordariomycetes</taxon>
        <taxon>Sordariomycetidae</taxon>
        <taxon>Coniochaetales</taxon>
        <taxon>Coniochaetaceae</taxon>
        <taxon>Coniochaeta</taxon>
    </lineage>
</organism>
<keyword evidence="4" id="KW-1185">Reference proteome</keyword>
<dbReference type="Proteomes" id="UP000182658">
    <property type="component" value="Unassembled WGS sequence"/>
</dbReference>
<feature type="compositionally biased region" description="Low complexity" evidence="1">
    <location>
        <begin position="142"/>
        <end position="165"/>
    </location>
</feature>
<evidence type="ECO:0008006" key="5">
    <source>
        <dbReference type="Google" id="ProtNLM"/>
    </source>
</evidence>
<dbReference type="AlphaFoldDB" id="A0A1J7IDM8"/>
<accession>A0A1J7IDM8</accession>
<reference evidence="3 4" key="1">
    <citation type="submission" date="2016-10" db="EMBL/GenBank/DDBJ databases">
        <title>Draft genome sequence of Coniochaeta ligniaria NRRL30616, a lignocellulolytic fungus for bioabatement of inhibitors in plant biomass hydrolysates.</title>
        <authorList>
            <consortium name="DOE Joint Genome Institute"/>
            <person name="Jimenez D.J."/>
            <person name="Hector R.E."/>
            <person name="Riley R."/>
            <person name="Sun H."/>
            <person name="Grigoriev I.V."/>
            <person name="Van Elsas J.D."/>
            <person name="Nichols N.N."/>
        </authorList>
    </citation>
    <scope>NUCLEOTIDE SEQUENCE [LARGE SCALE GENOMIC DNA]</scope>
    <source>
        <strain evidence="3 4">NRRL 30616</strain>
    </source>
</reference>
<keyword evidence="2" id="KW-0472">Membrane</keyword>
<feature type="compositionally biased region" description="Low complexity" evidence="1">
    <location>
        <begin position="214"/>
        <end position="238"/>
    </location>
</feature>
<feature type="compositionally biased region" description="Polar residues" evidence="1">
    <location>
        <begin position="64"/>
        <end position="82"/>
    </location>
</feature>
<feature type="compositionally biased region" description="Pro residues" evidence="1">
    <location>
        <begin position="731"/>
        <end position="745"/>
    </location>
</feature>
<dbReference type="EMBL" id="KV875101">
    <property type="protein sequence ID" value="OIW25791.1"/>
    <property type="molecule type" value="Genomic_DNA"/>
</dbReference>
<dbReference type="STRING" id="1408157.A0A1J7IDM8"/>
<evidence type="ECO:0000256" key="2">
    <source>
        <dbReference type="SAM" id="Phobius"/>
    </source>
</evidence>
<evidence type="ECO:0000256" key="1">
    <source>
        <dbReference type="SAM" id="MobiDB-lite"/>
    </source>
</evidence>
<keyword evidence="2" id="KW-1133">Transmembrane helix</keyword>
<protein>
    <recommendedName>
        <fullName evidence="5">Adhesin domain-containing protein</fullName>
    </recommendedName>
</protein>
<dbReference type="OrthoDB" id="3539644at2759"/>
<proteinExistence type="predicted"/>
<feature type="region of interest" description="Disordered" evidence="1">
    <location>
        <begin position="1"/>
        <end position="172"/>
    </location>
</feature>
<gene>
    <name evidence="3" type="ORF">CONLIGDRAFT_684332</name>
</gene>
<feature type="compositionally biased region" description="Polar residues" evidence="1">
    <location>
        <begin position="130"/>
        <end position="140"/>
    </location>
</feature>
<feature type="transmembrane region" description="Helical" evidence="2">
    <location>
        <begin position="301"/>
        <end position="323"/>
    </location>
</feature>
<dbReference type="InParanoid" id="A0A1J7IDM8"/>
<feature type="compositionally biased region" description="Low complexity" evidence="1">
    <location>
        <begin position="781"/>
        <end position="799"/>
    </location>
</feature>
<sequence length="891" mass="95717">MPYSDNLYSIDSDDEFPDLEPLADHGAYPVPSPQQSRPLASPETGPEEDDQDPDHALSPADGNFPTTHTYQTGNRSPRTSSHVPHVPNILVRDPSLEQGSTAESKAREARQEQQAADSNLNSPAVDADTDTSPVVPQDDQSPSRATSPRSSSAYTPTSPTSSRSTHYQPSTAGAYSAYAPSTASHNTSHVPRRSIYTASSPFLPREAPPAYTPSRTATSTYTGSTSPTSPTASSTGQSDFPRNYQTFSQVGMGRVEETRGLLAPPESMGGPSGDDFGDVTPAWRDRVRRRVPYLNWRNCRYAAVCLVLLLLTVGFLVSGITSVKKDLKPKDPSDSDPPSRSPVLEPPHMDYPPYDGDLPWSEDNQCSGKPTERVAFSFPVSYGPGRSFSLVQDVAEPADTTPYRTHNIRVSGDVVIRRTGQGTPEPSFSLEFLKNDDSIQITTDWDRDTQALHITTPRIVPGLDDAVSWPCVSIRVTLWVPGDAVLDSLTIDNVHLGIRLMDNLALQVAQFSKLSSVVGPIVAATDGTDKADNLVEDGAPDYFQFDSRVIEVKSTSAPITGYWPLYDYLGLYNIAGKIKVRVSPREEKKDAPKPATLYVKSLSGTIEVWEPVDKAQSALTYVSSTDLVAPTALRAEKYIPPRDYRANIQSTSGKIKAAVAFSSACRIHSTSGDSMVELLPVLHSVSESDTGSNLETSTTSGTTKLQVLEPLWIGEDGKSYLAYPPISSDGPRPPSPPSPPSPPAAPRDTAPSEDEIVPIGQIGTKDPYQSLPPTLLPPTTSPLSLSLSRSDSDQGQSPPSSLPALRCLQSRHSSTSATMHITYPASWEGELDLGSTSGSLHVEGEGVKVIRDGEDWPGFGRHLIARKGEGDGGSVAGLKTTSGGIRVVVGE</sequence>
<keyword evidence="2" id="KW-0812">Transmembrane</keyword>
<evidence type="ECO:0000313" key="3">
    <source>
        <dbReference type="EMBL" id="OIW25791.1"/>
    </source>
</evidence>
<evidence type="ECO:0000313" key="4">
    <source>
        <dbReference type="Proteomes" id="UP000182658"/>
    </source>
</evidence>
<feature type="region of interest" description="Disordered" evidence="1">
    <location>
        <begin position="325"/>
        <end position="366"/>
    </location>
</feature>
<feature type="region of interest" description="Disordered" evidence="1">
    <location>
        <begin position="722"/>
        <end position="804"/>
    </location>
</feature>
<name>A0A1J7IDM8_9PEZI</name>